<dbReference type="InterPro" id="IPR001303">
    <property type="entry name" value="Aldolase_II/adducin_N"/>
</dbReference>
<dbReference type="NCBIfam" id="TIGR02624">
    <property type="entry name" value="rhamnu_1P_ald"/>
    <property type="match status" value="1"/>
</dbReference>
<protein>
    <recommendedName>
        <fullName evidence="6 7">Rhamnulose-1-phosphate aldolase</fullName>
        <ecNumber evidence="6 7">4.1.2.19</ecNumber>
    </recommendedName>
</protein>
<evidence type="ECO:0000256" key="2">
    <source>
        <dbReference type="ARBA" id="ARBA00022723"/>
    </source>
</evidence>
<keyword evidence="3 6" id="KW-0862">Zinc</keyword>
<evidence type="ECO:0000256" key="7">
    <source>
        <dbReference type="NCBIfam" id="TIGR02624"/>
    </source>
</evidence>
<comment type="similarity">
    <text evidence="6">Belongs to the aldolase class II family. RhaD subfamily.</text>
</comment>
<dbReference type="EC" id="4.1.2.19" evidence="6 7"/>
<dbReference type="InterPro" id="IPR036409">
    <property type="entry name" value="Aldolase_II/adducin_N_sf"/>
</dbReference>
<name>A0A0L0QJT5_VIRPA</name>
<dbReference type="OrthoDB" id="9784634at2"/>
<comment type="catalytic activity">
    <reaction evidence="6">
        <text>L-rhamnulose 1-phosphate = (S)-lactaldehyde + dihydroxyacetone phosphate</text>
        <dbReference type="Rhea" id="RHEA:19689"/>
        <dbReference type="ChEBI" id="CHEBI:18041"/>
        <dbReference type="ChEBI" id="CHEBI:57642"/>
        <dbReference type="ChEBI" id="CHEBI:58313"/>
        <dbReference type="EC" id="4.1.2.19"/>
    </reaction>
</comment>
<dbReference type="InterPro" id="IPR050197">
    <property type="entry name" value="Aldolase_class_II_sugar_metab"/>
</dbReference>
<dbReference type="GO" id="GO:0046872">
    <property type="term" value="F:metal ion binding"/>
    <property type="evidence" value="ECO:0007669"/>
    <property type="project" value="UniProtKB-KW"/>
</dbReference>
<evidence type="ECO:0000256" key="3">
    <source>
        <dbReference type="ARBA" id="ARBA00022833"/>
    </source>
</evidence>
<dbReference type="SUPFAM" id="SSF53639">
    <property type="entry name" value="AraD/HMP-PK domain-like"/>
    <property type="match status" value="1"/>
</dbReference>
<evidence type="ECO:0000256" key="4">
    <source>
        <dbReference type="ARBA" id="ARBA00023239"/>
    </source>
</evidence>
<comment type="pathway">
    <text evidence="6">Carbohydrate degradation; L-rhamnose degradation; glycerone phosphate from L-rhamnose: step 3/3.</text>
</comment>
<dbReference type="RefSeq" id="WP_050351306.1">
    <property type="nucleotide sequence ID" value="NZ_CP073011.1"/>
</dbReference>
<dbReference type="PANTHER" id="PTHR22789">
    <property type="entry name" value="FUCULOSE PHOSPHATE ALDOLASE"/>
    <property type="match status" value="1"/>
</dbReference>
<dbReference type="GO" id="GO:0019323">
    <property type="term" value="P:pentose catabolic process"/>
    <property type="evidence" value="ECO:0007669"/>
    <property type="project" value="TreeGrafter"/>
</dbReference>
<proteinExistence type="inferred from homology"/>
<keyword evidence="1 6" id="KW-0963">Cytoplasm</keyword>
<sequence length="279" mass="31860">MKEVNGNKQAILDAPFVREMIQNTYDMWRLGWDELNGGNISYLLNEEEVTPYLNKDQVIRTIQLDYPVTELAGKYFIVTGSGKYFRFIKDDPEESLGILRISSDGKVVELLWGLEGNSQPTSELPSHFMSHISRLKQNPDHRVIMHTHTTNLIAMTFTHELDEVNFTRTLWKMCTECLVVFPEGVGILPWMVPGTDIIGEETAKKMKEFRLVIWPHHGIFGAGKSLAEAFGLIETVEKAAQIYMLVSSHQGGIKQDIKDEQLRDLAKRFAVTPPEKYFL</sequence>
<dbReference type="PANTHER" id="PTHR22789:SF0">
    <property type="entry name" value="3-OXO-TETRONATE 4-PHOSPHATE DECARBOXYLASE-RELATED"/>
    <property type="match status" value="1"/>
</dbReference>
<feature type="active site" evidence="6">
    <location>
        <position position="123"/>
    </location>
</feature>
<dbReference type="EMBL" id="LGTO01000007">
    <property type="protein sequence ID" value="KNE18816.1"/>
    <property type="molecule type" value="Genomic_DNA"/>
</dbReference>
<dbReference type="GO" id="GO:0008994">
    <property type="term" value="F:rhamnulose-1-phosphate aldolase activity"/>
    <property type="evidence" value="ECO:0007669"/>
    <property type="project" value="UniProtKB-UniRule"/>
</dbReference>
<dbReference type="HAMAP" id="MF_00770">
    <property type="entry name" value="RhaD"/>
    <property type="match status" value="1"/>
</dbReference>
<dbReference type="NCBIfam" id="NF002963">
    <property type="entry name" value="PRK03634.1"/>
    <property type="match status" value="1"/>
</dbReference>
<dbReference type="PATRIC" id="fig|1473.5.peg.376"/>
<dbReference type="UniPathway" id="UPA00541">
    <property type="reaction ID" value="UER00603"/>
</dbReference>
<evidence type="ECO:0000256" key="1">
    <source>
        <dbReference type="ARBA" id="ARBA00022490"/>
    </source>
</evidence>
<dbReference type="Proteomes" id="UP000036780">
    <property type="component" value="Unassembled WGS sequence"/>
</dbReference>
<organism evidence="9 10">
    <name type="scientific">Virgibacillus pantothenticus</name>
    <dbReference type="NCBI Taxonomy" id="1473"/>
    <lineage>
        <taxon>Bacteria</taxon>
        <taxon>Bacillati</taxon>
        <taxon>Bacillota</taxon>
        <taxon>Bacilli</taxon>
        <taxon>Bacillales</taxon>
        <taxon>Bacillaceae</taxon>
        <taxon>Virgibacillus</taxon>
    </lineage>
</organism>
<dbReference type="GO" id="GO:0019301">
    <property type="term" value="P:rhamnose catabolic process"/>
    <property type="evidence" value="ECO:0007669"/>
    <property type="project" value="UniProtKB-UniRule"/>
</dbReference>
<reference evidence="10" key="1">
    <citation type="submission" date="2015-07" db="EMBL/GenBank/DDBJ databases">
        <title>Fjat-10053 dsm26.</title>
        <authorList>
            <person name="Liu B."/>
            <person name="Wang J."/>
            <person name="Zhu Y."/>
            <person name="Liu G."/>
            <person name="Chen Q."/>
            <person name="Chen Z."/>
            <person name="Lan J."/>
            <person name="Che J."/>
            <person name="Ge C."/>
            <person name="Shi H."/>
            <person name="Pan Z."/>
            <person name="Liu X."/>
        </authorList>
    </citation>
    <scope>NUCLEOTIDE SEQUENCE [LARGE SCALE GENOMIC DNA]</scope>
    <source>
        <strain evidence="10">DSM 26</strain>
    </source>
</reference>
<dbReference type="AlphaFoldDB" id="A0A0L0QJT5"/>
<evidence type="ECO:0000256" key="6">
    <source>
        <dbReference type="HAMAP-Rule" id="MF_00770"/>
    </source>
</evidence>
<gene>
    <name evidence="6" type="primary">rhaD</name>
    <name evidence="9" type="ORF">AFK71_09480</name>
</gene>
<dbReference type="Pfam" id="PF00596">
    <property type="entry name" value="Aldolase_II"/>
    <property type="match status" value="1"/>
</dbReference>
<feature type="domain" description="Class II aldolase/adducin N-terminal" evidence="8">
    <location>
        <begin position="18"/>
        <end position="244"/>
    </location>
</feature>
<keyword evidence="2 6" id="KW-0479">Metal-binding</keyword>
<keyword evidence="10" id="KW-1185">Reference proteome</keyword>
<dbReference type="GeneID" id="66871786"/>
<evidence type="ECO:0000256" key="5">
    <source>
        <dbReference type="ARBA" id="ARBA00023308"/>
    </source>
</evidence>
<dbReference type="InterPro" id="IPR013447">
    <property type="entry name" value="Rhamnulose-1-P_Aldolase"/>
</dbReference>
<comment type="cofactor">
    <cofactor evidence="6">
        <name>Zn(2+)</name>
        <dbReference type="ChEBI" id="CHEBI:29105"/>
    </cofactor>
    <text evidence="6">Binds 1 zinc ion per subunit.</text>
</comment>
<keyword evidence="4 6" id="KW-0456">Lyase</keyword>
<keyword evidence="5 6" id="KW-0684">Rhamnose metabolism</keyword>
<comment type="subcellular location">
    <subcellularLocation>
        <location evidence="6">Cytoplasm</location>
    </subcellularLocation>
</comment>
<dbReference type="GO" id="GO:0005829">
    <property type="term" value="C:cytosol"/>
    <property type="evidence" value="ECO:0007669"/>
    <property type="project" value="TreeGrafter"/>
</dbReference>
<dbReference type="Gene3D" id="3.40.225.10">
    <property type="entry name" value="Class II aldolase/adducin N-terminal domain"/>
    <property type="match status" value="1"/>
</dbReference>
<feature type="binding site" evidence="6">
    <location>
        <position position="148"/>
    </location>
    <ligand>
        <name>Zn(2+)</name>
        <dbReference type="ChEBI" id="CHEBI:29105"/>
    </ligand>
</feature>
<evidence type="ECO:0000313" key="9">
    <source>
        <dbReference type="EMBL" id="KNE18816.1"/>
    </source>
</evidence>
<comment type="caution">
    <text evidence="9">The sequence shown here is derived from an EMBL/GenBank/DDBJ whole genome shotgun (WGS) entry which is preliminary data.</text>
</comment>
<feature type="binding site" evidence="6">
    <location>
        <position position="146"/>
    </location>
    <ligand>
        <name>Zn(2+)</name>
        <dbReference type="ChEBI" id="CHEBI:29105"/>
    </ligand>
</feature>
<accession>A0A0L0QJT5</accession>
<evidence type="ECO:0000259" key="8">
    <source>
        <dbReference type="SMART" id="SM01007"/>
    </source>
</evidence>
<dbReference type="SMART" id="SM01007">
    <property type="entry name" value="Aldolase_II"/>
    <property type="match status" value="1"/>
</dbReference>
<comment type="function">
    <text evidence="6">Catalyzes the reversible cleavage of L-rhamnulose-1-phosphate to dihydroxyacetone phosphate (DHAP) and L-lactaldehyde.</text>
</comment>
<feature type="binding site" evidence="6">
    <location>
        <position position="217"/>
    </location>
    <ligand>
        <name>Zn(2+)</name>
        <dbReference type="ChEBI" id="CHEBI:29105"/>
    </ligand>
</feature>
<evidence type="ECO:0000313" key="10">
    <source>
        <dbReference type="Proteomes" id="UP000036780"/>
    </source>
</evidence>